<sequence length="183" mass="20600">MQNQKFSEVPTHSRPRERMEEFGPSALANHELLAILLRTGTRDYNVLQLSMQVFSHFDDLYMFKTASLEELLTIPGIGKAKAIELLASIELGKRMAKTPLLKEGAVTSSQYVGKMLMTELNGLQQELVVALFLNTKNEIIKKETIFKGSLNSSVAHPREIYKAAIKYSSARIIIAHNHRVTRS</sequence>
<evidence type="ECO:0000259" key="7">
    <source>
        <dbReference type="PROSITE" id="PS50249"/>
    </source>
</evidence>
<accession>A0A2T0WB36</accession>
<dbReference type="InterPro" id="IPR037518">
    <property type="entry name" value="MPN"/>
</dbReference>
<keyword evidence="4" id="KW-0378">Hydrolase</keyword>
<evidence type="ECO:0000313" key="9">
    <source>
        <dbReference type="Proteomes" id="UP000238205"/>
    </source>
</evidence>
<evidence type="ECO:0000256" key="5">
    <source>
        <dbReference type="ARBA" id="ARBA00022833"/>
    </source>
</evidence>
<evidence type="ECO:0000256" key="3">
    <source>
        <dbReference type="ARBA" id="ARBA00022723"/>
    </source>
</evidence>
<evidence type="ECO:0000256" key="1">
    <source>
        <dbReference type="ARBA" id="ARBA00010243"/>
    </source>
</evidence>
<comment type="caution">
    <text evidence="8">The sequence shown here is derived from an EMBL/GenBank/DDBJ whole genome shotgun (WGS) entry which is preliminary data.</text>
</comment>
<keyword evidence="9" id="KW-1185">Reference proteome</keyword>
<dbReference type="Gene3D" id="3.40.140.10">
    <property type="entry name" value="Cytidine Deaminase, domain 2"/>
    <property type="match status" value="1"/>
</dbReference>
<reference evidence="8 9" key="1">
    <citation type="submission" date="2018-03" db="EMBL/GenBank/DDBJ databases">
        <title>Genomic Encyclopedia of Archaeal and Bacterial Type Strains, Phase II (KMG-II): from individual species to whole genera.</title>
        <authorList>
            <person name="Goeker M."/>
        </authorList>
    </citation>
    <scope>NUCLEOTIDE SEQUENCE [LARGE SCALE GENOMIC DNA]</scope>
    <source>
        <strain evidence="8 9">DSM 13175</strain>
    </source>
</reference>
<dbReference type="PANTHER" id="PTHR30471:SF3">
    <property type="entry name" value="UPF0758 PROTEIN YEES-RELATED"/>
    <property type="match status" value="1"/>
</dbReference>
<dbReference type="GO" id="GO:0046872">
    <property type="term" value="F:metal ion binding"/>
    <property type="evidence" value="ECO:0007669"/>
    <property type="project" value="UniProtKB-KW"/>
</dbReference>
<dbReference type="EMBL" id="PVTO01000002">
    <property type="protein sequence ID" value="PRY83925.1"/>
    <property type="molecule type" value="Genomic_DNA"/>
</dbReference>
<feature type="domain" description="MPN" evidence="7">
    <location>
        <begin position="105"/>
        <end position="183"/>
    </location>
</feature>
<keyword evidence="5" id="KW-0862">Zinc</keyword>
<dbReference type="SUPFAM" id="SSF47781">
    <property type="entry name" value="RuvA domain 2-like"/>
    <property type="match status" value="1"/>
</dbReference>
<dbReference type="Pfam" id="PF04002">
    <property type="entry name" value="RadC"/>
    <property type="match status" value="1"/>
</dbReference>
<proteinExistence type="inferred from homology"/>
<dbReference type="RefSeq" id="WP_106190597.1">
    <property type="nucleotide sequence ID" value="NZ_PVTO01000002.1"/>
</dbReference>
<comment type="similarity">
    <text evidence="1">Belongs to the UPF0758 family.</text>
</comment>
<dbReference type="InterPro" id="IPR025657">
    <property type="entry name" value="RadC_JAB"/>
</dbReference>
<evidence type="ECO:0000256" key="6">
    <source>
        <dbReference type="ARBA" id="ARBA00023049"/>
    </source>
</evidence>
<dbReference type="NCBIfam" id="TIGR00608">
    <property type="entry name" value="radc"/>
    <property type="match status" value="1"/>
</dbReference>
<dbReference type="Pfam" id="PF20582">
    <property type="entry name" value="UPF0758_N"/>
    <property type="match status" value="1"/>
</dbReference>
<protein>
    <submittedName>
        <fullName evidence="8">DNA repair protein RadC</fullName>
    </submittedName>
</protein>
<dbReference type="InterPro" id="IPR010994">
    <property type="entry name" value="RuvA_2-like"/>
</dbReference>
<dbReference type="OrthoDB" id="9804482at2"/>
<gene>
    <name evidence="8" type="ORF">CLV38_102112</name>
</gene>
<dbReference type="PROSITE" id="PS50249">
    <property type="entry name" value="MPN"/>
    <property type="match status" value="1"/>
</dbReference>
<evidence type="ECO:0000256" key="2">
    <source>
        <dbReference type="ARBA" id="ARBA00022670"/>
    </source>
</evidence>
<keyword evidence="3" id="KW-0479">Metal-binding</keyword>
<dbReference type="AlphaFoldDB" id="A0A2T0WB36"/>
<dbReference type="GO" id="GO:0008237">
    <property type="term" value="F:metallopeptidase activity"/>
    <property type="evidence" value="ECO:0007669"/>
    <property type="project" value="UniProtKB-KW"/>
</dbReference>
<dbReference type="PANTHER" id="PTHR30471">
    <property type="entry name" value="DNA REPAIR PROTEIN RADC"/>
    <property type="match status" value="1"/>
</dbReference>
<name>A0A2T0WB36_9LACT</name>
<dbReference type="GO" id="GO:0006508">
    <property type="term" value="P:proteolysis"/>
    <property type="evidence" value="ECO:0007669"/>
    <property type="project" value="UniProtKB-KW"/>
</dbReference>
<dbReference type="InterPro" id="IPR046778">
    <property type="entry name" value="UPF0758_N"/>
</dbReference>
<organism evidence="8 9">
    <name type="scientific">Alkalibacterium olivapovliticus</name>
    <dbReference type="NCBI Taxonomy" id="99907"/>
    <lineage>
        <taxon>Bacteria</taxon>
        <taxon>Bacillati</taxon>
        <taxon>Bacillota</taxon>
        <taxon>Bacilli</taxon>
        <taxon>Lactobacillales</taxon>
        <taxon>Carnobacteriaceae</taxon>
        <taxon>Alkalibacterium</taxon>
    </lineage>
</organism>
<keyword evidence="6" id="KW-0482">Metalloprotease</keyword>
<evidence type="ECO:0000256" key="4">
    <source>
        <dbReference type="ARBA" id="ARBA00022801"/>
    </source>
</evidence>
<dbReference type="InterPro" id="IPR001405">
    <property type="entry name" value="UPF0758"/>
</dbReference>
<dbReference type="Proteomes" id="UP000238205">
    <property type="component" value="Unassembled WGS sequence"/>
</dbReference>
<keyword evidence="2" id="KW-0645">Protease</keyword>
<evidence type="ECO:0000313" key="8">
    <source>
        <dbReference type="EMBL" id="PRY83925.1"/>
    </source>
</evidence>